<gene>
    <name evidence="5" type="ORF">JKP88DRAFT_167816</name>
</gene>
<dbReference type="Pfam" id="PF08241">
    <property type="entry name" value="Methyltransf_11"/>
    <property type="match status" value="1"/>
</dbReference>
<dbReference type="EMBL" id="JAFCMP010000479">
    <property type="protein sequence ID" value="KAG5179296.1"/>
    <property type="molecule type" value="Genomic_DNA"/>
</dbReference>
<dbReference type="GO" id="GO:0008175">
    <property type="term" value="F:tRNA methyltransferase activity"/>
    <property type="evidence" value="ECO:0007669"/>
    <property type="project" value="UniProtKB-ARBA"/>
</dbReference>
<evidence type="ECO:0000256" key="3">
    <source>
        <dbReference type="SAM" id="MobiDB-lite"/>
    </source>
</evidence>
<organism evidence="5 6">
    <name type="scientific">Tribonema minus</name>
    <dbReference type="NCBI Taxonomy" id="303371"/>
    <lineage>
        <taxon>Eukaryota</taxon>
        <taxon>Sar</taxon>
        <taxon>Stramenopiles</taxon>
        <taxon>Ochrophyta</taxon>
        <taxon>PX clade</taxon>
        <taxon>Xanthophyceae</taxon>
        <taxon>Tribonematales</taxon>
        <taxon>Tribonemataceae</taxon>
        <taxon>Tribonema</taxon>
    </lineage>
</organism>
<evidence type="ECO:0000256" key="1">
    <source>
        <dbReference type="ARBA" id="ARBA00022603"/>
    </source>
</evidence>
<dbReference type="InterPro" id="IPR051422">
    <property type="entry name" value="AlkB_tRNA_MeTrf/Diox"/>
</dbReference>
<feature type="domain" description="Methyltransferase type 11" evidence="4">
    <location>
        <begin position="55"/>
        <end position="148"/>
    </location>
</feature>
<feature type="region of interest" description="Disordered" evidence="3">
    <location>
        <begin position="182"/>
        <end position="205"/>
    </location>
</feature>
<dbReference type="InterPro" id="IPR029063">
    <property type="entry name" value="SAM-dependent_MTases_sf"/>
</dbReference>
<protein>
    <submittedName>
        <fullName evidence="5">S-adenosyl-L-methionine-dependent methyltransferase</fullName>
    </submittedName>
</protein>
<dbReference type="OrthoDB" id="271595at2759"/>
<dbReference type="GO" id="GO:0008757">
    <property type="term" value="F:S-adenosylmethionine-dependent methyltransferase activity"/>
    <property type="evidence" value="ECO:0007669"/>
    <property type="project" value="InterPro"/>
</dbReference>
<dbReference type="InterPro" id="IPR013216">
    <property type="entry name" value="Methyltransf_11"/>
</dbReference>
<dbReference type="GO" id="GO:0032259">
    <property type="term" value="P:methylation"/>
    <property type="evidence" value="ECO:0007669"/>
    <property type="project" value="UniProtKB-KW"/>
</dbReference>
<dbReference type="AlphaFoldDB" id="A0A835YPN8"/>
<dbReference type="SUPFAM" id="SSF53335">
    <property type="entry name" value="S-adenosyl-L-methionine-dependent methyltransferases"/>
    <property type="match status" value="1"/>
</dbReference>
<proteinExistence type="predicted"/>
<dbReference type="Proteomes" id="UP000664859">
    <property type="component" value="Unassembled WGS sequence"/>
</dbReference>
<evidence type="ECO:0000256" key="2">
    <source>
        <dbReference type="ARBA" id="ARBA00022679"/>
    </source>
</evidence>
<name>A0A835YPN8_9STRA</name>
<keyword evidence="6" id="KW-1185">Reference proteome</keyword>
<reference evidence="5" key="1">
    <citation type="submission" date="2021-02" db="EMBL/GenBank/DDBJ databases">
        <title>First Annotated Genome of the Yellow-green Alga Tribonema minus.</title>
        <authorList>
            <person name="Mahan K.M."/>
        </authorList>
    </citation>
    <scope>NUCLEOTIDE SEQUENCE</scope>
    <source>
        <strain evidence="5">UTEX B ZZ1240</strain>
    </source>
</reference>
<sequence length="264" mass="29099">MHVPAARRTPAIEAEHVRAVYDTIATHWSSTRYKPWPRVAEYLHARCKSGHLIADLGCGNGKYLGCAPQGVVVVGCDASAALLSLCSKTPAGRAAELCTADVVLLPYRDGQFDAAISIAVLHHLSTRQRRLAAAAEMVRVLRPGGTVLVYAWAQEQGEESSRSFSHQDMLVPWHFADSMRRKSADASTERHGGAKTSQQPQHGYRAEGKHSTVFQRYCHLFKEGEVEALFHRVGGCTVVQSYYDCSNWCAVVQKDVADKHNIIE</sequence>
<comment type="caution">
    <text evidence="5">The sequence shown here is derived from an EMBL/GenBank/DDBJ whole genome shotgun (WGS) entry which is preliminary data.</text>
</comment>
<dbReference type="CDD" id="cd02440">
    <property type="entry name" value="AdoMet_MTases"/>
    <property type="match status" value="1"/>
</dbReference>
<dbReference type="GO" id="GO:0006400">
    <property type="term" value="P:tRNA modification"/>
    <property type="evidence" value="ECO:0007669"/>
    <property type="project" value="UniProtKB-ARBA"/>
</dbReference>
<evidence type="ECO:0000313" key="5">
    <source>
        <dbReference type="EMBL" id="KAG5179296.1"/>
    </source>
</evidence>
<keyword evidence="1 5" id="KW-0489">Methyltransferase</keyword>
<dbReference type="PANTHER" id="PTHR13069">
    <property type="entry name" value="ALKYLATED DNA REPAIR PROTEIN ALKB HOMOLOG 8"/>
    <property type="match status" value="1"/>
</dbReference>
<feature type="compositionally biased region" description="Basic and acidic residues" evidence="3">
    <location>
        <begin position="182"/>
        <end position="192"/>
    </location>
</feature>
<dbReference type="PANTHER" id="PTHR13069:SF21">
    <property type="entry name" value="ALKYLATED DNA REPAIR PROTEIN ALKB HOMOLOG 8"/>
    <property type="match status" value="1"/>
</dbReference>
<accession>A0A835YPN8</accession>
<dbReference type="Gene3D" id="3.40.50.150">
    <property type="entry name" value="Vaccinia Virus protein VP39"/>
    <property type="match status" value="1"/>
</dbReference>
<keyword evidence="2 5" id="KW-0808">Transferase</keyword>
<evidence type="ECO:0000259" key="4">
    <source>
        <dbReference type="Pfam" id="PF08241"/>
    </source>
</evidence>
<evidence type="ECO:0000313" key="6">
    <source>
        <dbReference type="Proteomes" id="UP000664859"/>
    </source>
</evidence>